<evidence type="ECO:0000313" key="4">
    <source>
        <dbReference type="Proteomes" id="UP000294813"/>
    </source>
</evidence>
<proteinExistence type="predicted"/>
<sequence>MSSITSLSICARVTLDMHSLNNEGSEGNQLQTRMVHIVDQKGELAVTNAISGDMLKHIQNENYIEIAKEEELKLCSGCARVNANRINVDRDFFTLIEKLDNKDNIGTLRELLKYCAGDDVEGILITEGKRSVARKSTVEFGWLVGIPEQTRSESYFHVKFDPEGRGGGSGSEDGSNTGQTIFYRPANSGVYAMVLNLELDRVGFHDITREYVIDDEERSKRQKALIQSVLHTFIKLAGAHRNTQHPHLINMTGVVTTSRNMTPAPTISPLKDSFIKEIVSVKEQLNRWSGNDVQCREFTNLAEFVQVMTDVAETL</sequence>
<comment type="function">
    <text evidence="2">CRISPR (clustered regularly interspaced short palindromic repeat) is an adaptive immune system that provides protection against mobile genetic elements (viruses, transposable elements and conjugative plasmids). CRISPR clusters contain spacers, sequences complementary to antecedent mobile elements, and target invading nucleic acids. CRISPR clusters are transcribed and processed into CRISPR RNA (crRNA).</text>
</comment>
<dbReference type="GO" id="GO:0051607">
    <property type="term" value="P:defense response to virus"/>
    <property type="evidence" value="ECO:0007669"/>
    <property type="project" value="UniProtKB-KW"/>
</dbReference>
<dbReference type="PANTHER" id="PTHR37459:SF1">
    <property type="entry name" value="CRISPR-ASSOCIATED PROTEIN CAS7_CST2_DEVR"/>
    <property type="match status" value="1"/>
</dbReference>
<evidence type="ECO:0000313" key="3">
    <source>
        <dbReference type="EMBL" id="TCP61741.1"/>
    </source>
</evidence>
<gene>
    <name evidence="3" type="ORF">EDD73_12612</name>
</gene>
<dbReference type="InterPro" id="IPR052681">
    <property type="entry name" value="CRISPR-Cas7/Cst2/DevR"/>
</dbReference>
<name>A0A4R2RPH8_9FIRM</name>
<dbReference type="RefSeq" id="WP_131920258.1">
    <property type="nucleotide sequence ID" value="NZ_JAOQNU010000027.1"/>
</dbReference>
<comment type="caution">
    <text evidence="3">The sequence shown here is derived from an EMBL/GenBank/DDBJ whole genome shotgun (WGS) entry which is preliminary data.</text>
</comment>
<evidence type="ECO:0000256" key="2">
    <source>
        <dbReference type="ARBA" id="ARBA00025626"/>
    </source>
</evidence>
<dbReference type="NCBIfam" id="TIGR01875">
    <property type="entry name" value="cas_MJ0381"/>
    <property type="match status" value="1"/>
</dbReference>
<organism evidence="3 4">
    <name type="scientific">Heliophilum fasciatum</name>
    <dbReference type="NCBI Taxonomy" id="35700"/>
    <lineage>
        <taxon>Bacteria</taxon>
        <taxon>Bacillati</taxon>
        <taxon>Bacillota</taxon>
        <taxon>Clostridia</taxon>
        <taxon>Eubacteriales</taxon>
        <taxon>Heliobacteriaceae</taxon>
        <taxon>Heliophilum</taxon>
    </lineage>
</organism>
<dbReference type="Pfam" id="PF01905">
    <property type="entry name" value="DevR"/>
    <property type="match status" value="1"/>
</dbReference>
<dbReference type="EMBL" id="SLXT01000026">
    <property type="protein sequence ID" value="TCP61741.1"/>
    <property type="molecule type" value="Genomic_DNA"/>
</dbReference>
<dbReference type="Proteomes" id="UP000294813">
    <property type="component" value="Unassembled WGS sequence"/>
</dbReference>
<reference evidence="3 4" key="1">
    <citation type="submission" date="2019-03" db="EMBL/GenBank/DDBJ databases">
        <title>Genomic Encyclopedia of Type Strains, Phase IV (KMG-IV): sequencing the most valuable type-strain genomes for metagenomic binning, comparative biology and taxonomic classification.</title>
        <authorList>
            <person name="Goeker M."/>
        </authorList>
    </citation>
    <scope>NUCLEOTIDE SEQUENCE [LARGE SCALE GENOMIC DNA]</scope>
    <source>
        <strain evidence="3 4">DSM 11170</strain>
    </source>
</reference>
<dbReference type="InterPro" id="IPR010154">
    <property type="entry name" value="CRISPR-assoc_Cas7/Cst2/DevR"/>
</dbReference>
<keyword evidence="4" id="KW-1185">Reference proteome</keyword>
<dbReference type="OrthoDB" id="9811783at2"/>
<dbReference type="PANTHER" id="PTHR37459">
    <property type="match status" value="1"/>
</dbReference>
<evidence type="ECO:0000256" key="1">
    <source>
        <dbReference type="ARBA" id="ARBA00023118"/>
    </source>
</evidence>
<dbReference type="AlphaFoldDB" id="A0A4R2RPH8"/>
<protein>
    <submittedName>
        <fullName evidence="3">CRISPR-associated Csa2 family autoregulator</fullName>
    </submittedName>
</protein>
<keyword evidence="1" id="KW-0051">Antiviral defense</keyword>
<accession>A0A4R2RPH8</accession>